<reference evidence="1 2" key="1">
    <citation type="submission" date="2016-10" db="EMBL/GenBank/DDBJ databases">
        <authorList>
            <person name="de Groot N.N."/>
        </authorList>
    </citation>
    <scope>NUCLEOTIDE SEQUENCE [LARGE SCALE GENOMIC DNA]</scope>
    <source>
        <strain evidence="1 2">CGMCC 1.12333</strain>
    </source>
</reference>
<dbReference type="EMBL" id="FPBK01000003">
    <property type="protein sequence ID" value="SFU42042.1"/>
    <property type="molecule type" value="Genomic_DNA"/>
</dbReference>
<protein>
    <submittedName>
        <fullName evidence="1">Uncharacterized protein</fullName>
    </submittedName>
</protein>
<accession>A0A1I7G0R6</accession>
<dbReference type="RefSeq" id="WP_093024143.1">
    <property type="nucleotide sequence ID" value="NZ_FPBK01000003.1"/>
</dbReference>
<evidence type="ECO:0000313" key="1">
    <source>
        <dbReference type="EMBL" id="SFU42042.1"/>
    </source>
</evidence>
<dbReference type="STRING" id="1224947.SAMN05216480_10337"/>
<name>A0A1I7G0R6_9FLAO</name>
<dbReference type="Gene3D" id="3.40.50.300">
    <property type="entry name" value="P-loop containing nucleotide triphosphate hydrolases"/>
    <property type="match status" value="1"/>
</dbReference>
<dbReference type="AlphaFoldDB" id="A0A1I7G0R6"/>
<organism evidence="1 2">
    <name type="scientific">Pustulibacterium marinum</name>
    <dbReference type="NCBI Taxonomy" id="1224947"/>
    <lineage>
        <taxon>Bacteria</taxon>
        <taxon>Pseudomonadati</taxon>
        <taxon>Bacteroidota</taxon>
        <taxon>Flavobacteriia</taxon>
        <taxon>Flavobacteriales</taxon>
        <taxon>Flavobacteriaceae</taxon>
        <taxon>Pustulibacterium</taxon>
    </lineage>
</organism>
<dbReference type="InterPro" id="IPR027417">
    <property type="entry name" value="P-loop_NTPase"/>
</dbReference>
<evidence type="ECO:0000313" key="2">
    <source>
        <dbReference type="Proteomes" id="UP000199138"/>
    </source>
</evidence>
<dbReference type="Proteomes" id="UP000199138">
    <property type="component" value="Unassembled WGS sequence"/>
</dbReference>
<proteinExistence type="predicted"/>
<keyword evidence="2" id="KW-1185">Reference proteome</keyword>
<gene>
    <name evidence="1" type="ORF">SAMN05216480_10337</name>
</gene>
<sequence>MEIKLKTKIKNAFDSILRADYLSLDDFDELENLSNYFVDFFNSIGSILQKQDNYISGRRGTGKTTALLKGYFECLKTIKGKEKSEYLNRKVLPIYIDLSNCGDIFDKDNFELFEIHFVRQIIDSLGRQLESIYDAKSYGIFRKNNPAIDDLEYIEKILIEGKTVFQSKSTDITAKNASRLADEAGLSVSPESFKLSMQSKDEVSSEKSKTYSQTKGLNVQEFLNKINEILKKAKIDSVYLFLDEYSDLNQEYQAKFSKLLKSFLGSKTNLFVKVGVITDRFDFGDKIIIGRDIFPIPLDLNEHVERLGGLSPTLKKLENAIPDLIQKRLEIYADNIALTNLLKGNKTEFFTRIARESIGVTRTIGLILQNAWKQAEVNDYKLGLSELNYGIRSARKTYEKQYSGALKRKLIPGFYNDIWNAIITKAVSEKNKHPDRPASHILIDPNRSKYFNIFKENFLIHLLEEGRASKYGGHYDLYSIDYDICLDLNIKYAENKDEYTAIRFVYDTVLSEFDSYFTDTKLKSYKCPECNRIYQEDELPPAKVKRCFEDDSKLEEVIHQEFEVYGGNLAEVEVKILGLIATLEKEDAMSAVEVANAVGCTRQKVSAWCSRVLEPKGEIEIDKKESRNYYYGENNVA</sequence>
<dbReference type="SUPFAM" id="SSF52540">
    <property type="entry name" value="P-loop containing nucleoside triphosphate hydrolases"/>
    <property type="match status" value="1"/>
</dbReference>
<dbReference type="OrthoDB" id="5196525at2"/>